<protein>
    <submittedName>
        <fullName evidence="1">Uncharacterized protein</fullName>
    </submittedName>
</protein>
<name>A0ACC2B7P0_DIPCM</name>
<keyword evidence="2" id="KW-1185">Reference proteome</keyword>
<dbReference type="EMBL" id="CM055108">
    <property type="protein sequence ID" value="KAJ7525783.1"/>
    <property type="molecule type" value="Genomic_DNA"/>
</dbReference>
<gene>
    <name evidence="1" type="ORF">O6H91_17G066400</name>
</gene>
<dbReference type="Proteomes" id="UP001162992">
    <property type="component" value="Chromosome 17"/>
</dbReference>
<proteinExistence type="predicted"/>
<evidence type="ECO:0000313" key="1">
    <source>
        <dbReference type="EMBL" id="KAJ7525783.1"/>
    </source>
</evidence>
<accession>A0ACC2B7P0</accession>
<organism evidence="1 2">
    <name type="scientific">Diphasiastrum complanatum</name>
    <name type="common">Issler's clubmoss</name>
    <name type="synonym">Lycopodium complanatum</name>
    <dbReference type="NCBI Taxonomy" id="34168"/>
    <lineage>
        <taxon>Eukaryota</taxon>
        <taxon>Viridiplantae</taxon>
        <taxon>Streptophyta</taxon>
        <taxon>Embryophyta</taxon>
        <taxon>Tracheophyta</taxon>
        <taxon>Lycopodiopsida</taxon>
        <taxon>Lycopodiales</taxon>
        <taxon>Lycopodiaceae</taxon>
        <taxon>Lycopodioideae</taxon>
        <taxon>Diphasiastrum</taxon>
    </lineage>
</organism>
<evidence type="ECO:0000313" key="2">
    <source>
        <dbReference type="Proteomes" id="UP001162992"/>
    </source>
</evidence>
<comment type="caution">
    <text evidence="1">The sequence shown here is derived from an EMBL/GenBank/DDBJ whole genome shotgun (WGS) entry which is preliminary data.</text>
</comment>
<sequence length="107" mass="12439">MVWIKRMIKDFHLLDFSKRPIIFCDNLSAQKLASNHIFHARSKHIEVTSHFVREQVMAKEVELQHVSLRECVADIFTKALGKDLFMKHRTSLGVFSKSMLKLVEDGV</sequence>
<reference evidence="2" key="1">
    <citation type="journal article" date="2024" name="Proc. Natl. Acad. Sci. U.S.A.">
        <title>Extraordinary preservation of gene collinearity over three hundred million years revealed in homosporous lycophytes.</title>
        <authorList>
            <person name="Li C."/>
            <person name="Wickell D."/>
            <person name="Kuo L.Y."/>
            <person name="Chen X."/>
            <person name="Nie B."/>
            <person name="Liao X."/>
            <person name="Peng D."/>
            <person name="Ji J."/>
            <person name="Jenkins J."/>
            <person name="Williams M."/>
            <person name="Shu S."/>
            <person name="Plott C."/>
            <person name="Barry K."/>
            <person name="Rajasekar S."/>
            <person name="Grimwood J."/>
            <person name="Han X."/>
            <person name="Sun S."/>
            <person name="Hou Z."/>
            <person name="He W."/>
            <person name="Dai G."/>
            <person name="Sun C."/>
            <person name="Schmutz J."/>
            <person name="Leebens-Mack J.H."/>
            <person name="Li F.W."/>
            <person name="Wang L."/>
        </authorList>
    </citation>
    <scope>NUCLEOTIDE SEQUENCE [LARGE SCALE GENOMIC DNA]</scope>
    <source>
        <strain evidence="2">cv. PW_Plant_1</strain>
    </source>
</reference>